<evidence type="ECO:0000256" key="7">
    <source>
        <dbReference type="ARBA" id="ARBA00023004"/>
    </source>
</evidence>
<sequence>MLNDVLYLDYAATTPTDSRVVDAMLPYFTTKFGNPASRTHDYGNEAKEAVKNAREQIADLIGAKQPEEVIFTSGATEAINLAIKGIYENYQDKGNHIITTKTEHKAVLDTCAYLEKQGAKITYLPVDQDGLINLNELEASITPETVLISVIYVNNETGVVQPIKDIAAIAAKHDVFFMTDATQALGKVPIDVNIDGIDLLTCSAHKIYGPNGVGALYVKSKFPRIKVAPQIHGGGHENGFRSGTLNTPAIVGFGQAAAIAKQVLTEESSRLAALRESIKEKLSSFPNCVFHAEKVPKAPHVISFYFKGLDAEAMIIQLREKLALSNGSACTSKEVLPSHVIMAMNHDEDIAYCTLRLSIGRFTPNDAAEKIYQAFDVALKEMANFV</sequence>
<keyword evidence="6" id="KW-0663">Pyridoxal phosphate</keyword>
<keyword evidence="5" id="KW-0479">Metal-binding</keyword>
<evidence type="ECO:0000313" key="12">
    <source>
        <dbReference type="EMBL" id="GGC42967.1"/>
    </source>
</evidence>
<dbReference type="SUPFAM" id="SSF53383">
    <property type="entry name" value="PLP-dependent transferases"/>
    <property type="match status" value="1"/>
</dbReference>
<dbReference type="Gene3D" id="3.40.640.10">
    <property type="entry name" value="Type I PLP-dependent aspartate aminotransferase-like (Major domain)"/>
    <property type="match status" value="1"/>
</dbReference>
<evidence type="ECO:0000256" key="6">
    <source>
        <dbReference type="ARBA" id="ARBA00022898"/>
    </source>
</evidence>
<keyword evidence="8" id="KW-0411">Iron-sulfur</keyword>
<comment type="caution">
    <text evidence="12">The sequence shown here is derived from an EMBL/GenBank/DDBJ whole genome shotgun (WGS) entry which is preliminary data.</text>
</comment>
<comment type="cofactor">
    <cofactor evidence="1 10">
        <name>pyridoxal 5'-phosphate</name>
        <dbReference type="ChEBI" id="CHEBI:597326"/>
    </cofactor>
</comment>
<dbReference type="NCBIfam" id="NF002806">
    <property type="entry name" value="PRK02948.1"/>
    <property type="match status" value="1"/>
</dbReference>
<dbReference type="InterPro" id="IPR000192">
    <property type="entry name" value="Aminotrans_V_dom"/>
</dbReference>
<dbReference type="Gene3D" id="3.90.1150.10">
    <property type="entry name" value="Aspartate Aminotransferase, domain 1"/>
    <property type="match status" value="1"/>
</dbReference>
<dbReference type="InterPro" id="IPR015421">
    <property type="entry name" value="PyrdxlP-dep_Trfase_major"/>
</dbReference>
<dbReference type="Proteomes" id="UP000597338">
    <property type="component" value="Unassembled WGS sequence"/>
</dbReference>
<gene>
    <name evidence="12" type="primary">iscS</name>
    <name evidence="12" type="ORF">GCM10011386_39080</name>
</gene>
<evidence type="ECO:0000259" key="11">
    <source>
        <dbReference type="Pfam" id="PF00266"/>
    </source>
</evidence>
<evidence type="ECO:0000256" key="3">
    <source>
        <dbReference type="ARBA" id="ARBA00012239"/>
    </source>
</evidence>
<evidence type="ECO:0000256" key="1">
    <source>
        <dbReference type="ARBA" id="ARBA00001933"/>
    </source>
</evidence>
<reference evidence="13" key="1">
    <citation type="journal article" date="2019" name="Int. J. Syst. Evol. Microbiol.">
        <title>The Global Catalogue of Microorganisms (GCM) 10K type strain sequencing project: providing services to taxonomists for standard genome sequencing and annotation.</title>
        <authorList>
            <consortium name="The Broad Institute Genomics Platform"/>
            <consortium name="The Broad Institute Genome Sequencing Center for Infectious Disease"/>
            <person name="Wu L."/>
            <person name="Ma J."/>
        </authorList>
    </citation>
    <scope>NUCLEOTIDE SEQUENCE [LARGE SCALE GENOMIC DNA]</scope>
    <source>
        <strain evidence="13">CGMCC 1.15342</strain>
    </source>
</reference>
<dbReference type="EMBL" id="BMIK01000019">
    <property type="protein sequence ID" value="GGC42967.1"/>
    <property type="molecule type" value="Genomic_DNA"/>
</dbReference>
<dbReference type="PROSITE" id="PS00595">
    <property type="entry name" value="AA_TRANSFER_CLASS_5"/>
    <property type="match status" value="1"/>
</dbReference>
<evidence type="ECO:0000313" key="13">
    <source>
        <dbReference type="Proteomes" id="UP000597338"/>
    </source>
</evidence>
<protein>
    <recommendedName>
        <fullName evidence="3">cysteine desulfurase</fullName>
        <ecNumber evidence="3">2.8.1.7</ecNumber>
    </recommendedName>
</protein>
<dbReference type="PIRSF" id="PIRSF005572">
    <property type="entry name" value="NifS"/>
    <property type="match status" value="1"/>
</dbReference>
<dbReference type="EC" id="2.8.1.7" evidence="3"/>
<proteinExistence type="inferred from homology"/>
<accession>A0ABQ1MM47</accession>
<keyword evidence="7" id="KW-0408">Iron</keyword>
<name>A0ABQ1MM47_9SPHI</name>
<keyword evidence="13" id="KW-1185">Reference proteome</keyword>
<dbReference type="RefSeq" id="WP_188753155.1">
    <property type="nucleotide sequence ID" value="NZ_BMIK01000019.1"/>
</dbReference>
<dbReference type="InterPro" id="IPR015424">
    <property type="entry name" value="PyrdxlP-dep_Trfase"/>
</dbReference>
<evidence type="ECO:0000256" key="9">
    <source>
        <dbReference type="ARBA" id="ARBA00050776"/>
    </source>
</evidence>
<feature type="domain" description="Aminotransferase class V" evidence="11">
    <location>
        <begin position="7"/>
        <end position="365"/>
    </location>
</feature>
<dbReference type="InterPro" id="IPR015422">
    <property type="entry name" value="PyrdxlP-dep_Trfase_small"/>
</dbReference>
<dbReference type="Pfam" id="PF00266">
    <property type="entry name" value="Aminotran_5"/>
    <property type="match status" value="1"/>
</dbReference>
<evidence type="ECO:0000256" key="5">
    <source>
        <dbReference type="ARBA" id="ARBA00022723"/>
    </source>
</evidence>
<evidence type="ECO:0000256" key="2">
    <source>
        <dbReference type="ARBA" id="ARBA00006490"/>
    </source>
</evidence>
<dbReference type="InterPro" id="IPR016454">
    <property type="entry name" value="Cysteine_dSase"/>
</dbReference>
<keyword evidence="4" id="KW-0808">Transferase</keyword>
<evidence type="ECO:0000256" key="8">
    <source>
        <dbReference type="ARBA" id="ARBA00023014"/>
    </source>
</evidence>
<dbReference type="PANTHER" id="PTHR11601:SF34">
    <property type="entry name" value="CYSTEINE DESULFURASE"/>
    <property type="match status" value="1"/>
</dbReference>
<comment type="similarity">
    <text evidence="2">Belongs to the class-V pyridoxal-phosphate-dependent aminotransferase family. NifS/IscS subfamily.</text>
</comment>
<organism evidence="12 13">
    <name type="scientific">Parapedobacter defluvii</name>
    <dbReference type="NCBI Taxonomy" id="2045106"/>
    <lineage>
        <taxon>Bacteria</taxon>
        <taxon>Pseudomonadati</taxon>
        <taxon>Bacteroidota</taxon>
        <taxon>Sphingobacteriia</taxon>
        <taxon>Sphingobacteriales</taxon>
        <taxon>Sphingobacteriaceae</taxon>
        <taxon>Parapedobacter</taxon>
    </lineage>
</organism>
<evidence type="ECO:0000256" key="4">
    <source>
        <dbReference type="ARBA" id="ARBA00022679"/>
    </source>
</evidence>
<dbReference type="PANTHER" id="PTHR11601">
    <property type="entry name" value="CYSTEINE DESULFURYLASE FAMILY MEMBER"/>
    <property type="match status" value="1"/>
</dbReference>
<comment type="catalytic activity">
    <reaction evidence="9">
        <text>(sulfur carrier)-H + L-cysteine = (sulfur carrier)-SH + L-alanine</text>
        <dbReference type="Rhea" id="RHEA:43892"/>
        <dbReference type="Rhea" id="RHEA-COMP:14737"/>
        <dbReference type="Rhea" id="RHEA-COMP:14739"/>
        <dbReference type="ChEBI" id="CHEBI:29917"/>
        <dbReference type="ChEBI" id="CHEBI:35235"/>
        <dbReference type="ChEBI" id="CHEBI:57972"/>
        <dbReference type="ChEBI" id="CHEBI:64428"/>
        <dbReference type="EC" id="2.8.1.7"/>
    </reaction>
</comment>
<dbReference type="InterPro" id="IPR020578">
    <property type="entry name" value="Aminotrans_V_PyrdxlP_BS"/>
</dbReference>
<evidence type="ECO:0000256" key="10">
    <source>
        <dbReference type="RuleBase" id="RU004504"/>
    </source>
</evidence>